<gene>
    <name evidence="2" type="ORF">JE024_07180</name>
</gene>
<evidence type="ECO:0000256" key="1">
    <source>
        <dbReference type="SAM" id="MobiDB-lite"/>
    </source>
</evidence>
<proteinExistence type="predicted"/>
<dbReference type="EMBL" id="JAFEJA010000001">
    <property type="protein sequence ID" value="MBM9618534.1"/>
    <property type="molecule type" value="Genomic_DNA"/>
</dbReference>
<accession>A0ABS2ULY2</accession>
<dbReference type="SUPFAM" id="SSF53807">
    <property type="entry name" value="Helical backbone' metal receptor"/>
    <property type="match status" value="1"/>
</dbReference>
<comment type="caution">
    <text evidence="2">The sequence shown here is derived from an EMBL/GenBank/DDBJ whole genome shotgun (WGS) entry which is preliminary data.</text>
</comment>
<dbReference type="Proteomes" id="UP000664109">
    <property type="component" value="Unassembled WGS sequence"/>
</dbReference>
<protein>
    <submittedName>
        <fullName evidence="2">ABC transporter substrate-binding protein</fullName>
    </submittedName>
</protein>
<evidence type="ECO:0000313" key="3">
    <source>
        <dbReference type="Proteomes" id="UP000664109"/>
    </source>
</evidence>
<name>A0ABS2ULY2_9ACTN</name>
<keyword evidence="3" id="KW-1185">Reference proteome</keyword>
<dbReference type="Gene3D" id="3.40.50.1980">
    <property type="entry name" value="Nitrogenase molybdenum iron protein domain"/>
    <property type="match status" value="2"/>
</dbReference>
<reference evidence="2 3" key="1">
    <citation type="journal article" date="2016" name="Arch. Microbiol.">
        <title>Streptomyces zhihengii sp. nov., isolated from rhizospheric soil of Psammosilene tunicoides.</title>
        <authorList>
            <person name="Huang M.J."/>
            <person name="Fei J.J."/>
            <person name="Salam N."/>
            <person name="Kim C.J."/>
            <person name="Hozzein W.N."/>
            <person name="Xiao M."/>
            <person name="Huang H.Q."/>
            <person name="Li W.J."/>
        </authorList>
    </citation>
    <scope>NUCLEOTIDE SEQUENCE [LARGE SCALE GENOMIC DNA]</scope>
    <source>
        <strain evidence="2 3">YIM T102</strain>
    </source>
</reference>
<feature type="region of interest" description="Disordered" evidence="1">
    <location>
        <begin position="1"/>
        <end position="24"/>
    </location>
</feature>
<organism evidence="2 3">
    <name type="scientific">Streptomyces zhihengii</name>
    <dbReference type="NCBI Taxonomy" id="1818004"/>
    <lineage>
        <taxon>Bacteria</taxon>
        <taxon>Bacillati</taxon>
        <taxon>Actinomycetota</taxon>
        <taxon>Actinomycetes</taxon>
        <taxon>Kitasatosporales</taxon>
        <taxon>Streptomycetaceae</taxon>
        <taxon>Streptomyces</taxon>
    </lineage>
</organism>
<sequence length="290" mass="29995">MAHENGWTFLDDRGRPATAPRTPGRPVAYIQAGAALYDLGIRPVGVFGSAHDGAAADPVKAGALPLDGTAYLGPGPAVDAETVLAAGPDLVVAVAYGAGGPVYGLDPDTAKRIEERLPVVVLDVGQERSLDETRARFAELARSLGAPPPPAHSDAARAARTAAAAAAAGTRVLALSPAGPDSVHLARPGAWPDLRALTDCGVTVAAPAPGPGINWSTTDWNRAALLEPDVVLLDVRANAAPPERLARTAGWREIEARARIVPWNPELPCSARAHDAFFRTVARALTARQG</sequence>
<evidence type="ECO:0000313" key="2">
    <source>
        <dbReference type="EMBL" id="MBM9618534.1"/>
    </source>
</evidence>
<dbReference type="RefSeq" id="WP_205372796.1">
    <property type="nucleotide sequence ID" value="NZ_JAFEJA010000001.1"/>
</dbReference>